<evidence type="ECO:0000313" key="1">
    <source>
        <dbReference type="EMBL" id="NOI10533.1"/>
    </source>
</evidence>
<accession>A0A7Y0RU25</accession>
<comment type="caution">
    <text evidence="1">The sequence shown here is derived from an EMBL/GenBank/DDBJ whole genome shotgun (WGS) entry which is preliminary data.</text>
</comment>
<gene>
    <name evidence="1" type="ORF">F0254_17000</name>
</gene>
<reference evidence="1 2" key="1">
    <citation type="submission" date="2019-09" db="EMBL/GenBank/DDBJ databases">
        <title>Draft genome sequencing and comparative genomics of hatchery-associated Vibrios.</title>
        <authorList>
            <person name="Kehlet-Delgado H."/>
            <person name="Mueller R.S."/>
        </authorList>
    </citation>
    <scope>NUCLEOTIDE SEQUENCE [LARGE SCALE GENOMIC DNA]</scope>
    <source>
        <strain evidence="1 2">081416A</strain>
    </source>
</reference>
<dbReference type="EMBL" id="VTYF01000010">
    <property type="protein sequence ID" value="NOI10533.1"/>
    <property type="molecule type" value="Genomic_DNA"/>
</dbReference>
<dbReference type="AlphaFoldDB" id="A0A7Y0RU25"/>
<dbReference type="Proteomes" id="UP000532247">
    <property type="component" value="Unassembled WGS sequence"/>
</dbReference>
<organism evidence="1 2">
    <name type="scientific">Vibrio alginolyticus</name>
    <dbReference type="NCBI Taxonomy" id="663"/>
    <lineage>
        <taxon>Bacteria</taxon>
        <taxon>Pseudomonadati</taxon>
        <taxon>Pseudomonadota</taxon>
        <taxon>Gammaproteobacteria</taxon>
        <taxon>Vibrionales</taxon>
        <taxon>Vibrionaceae</taxon>
        <taxon>Vibrio</taxon>
    </lineage>
</organism>
<name>A0A7Y0RU25_VIBAL</name>
<protein>
    <submittedName>
        <fullName evidence="1">Uncharacterized protein</fullName>
    </submittedName>
</protein>
<proteinExistence type="predicted"/>
<evidence type="ECO:0000313" key="2">
    <source>
        <dbReference type="Proteomes" id="UP000532247"/>
    </source>
</evidence>
<sequence length="107" mass="11843">MISVAVFCVSVGFYFWYGESDTSVKEAGIAMLVYIAYTILYLFVPPFPLGTSSQMGQLYGFVPLLSFGAILFPHLNTQSPETITRTIGWGGLITVALILVCFKLFVW</sequence>